<dbReference type="InterPro" id="IPR004265">
    <property type="entry name" value="Dirigent"/>
</dbReference>
<proteinExistence type="inferred from homology"/>
<dbReference type="GO" id="GO:0048046">
    <property type="term" value="C:apoplast"/>
    <property type="evidence" value="ECO:0007669"/>
    <property type="project" value="UniProtKB-SubCell"/>
</dbReference>
<sequence length="157" mass="17211">MSSSTIQTSEVENELRVRLYLHHTPSGPNKNQITVVEPNGPGSFGSVVIHDWPLTGTLDPNGKVFARAQGMHVQAGIVKSNWYNTFSLVFEDDRFKGSAFEVKGTDVNEGEWSIVGGSGQFAKAEGVIYKKKVHDQNGGDIMEVTIIATYTRLDKPT</sequence>
<evidence type="ECO:0000256" key="3">
    <source>
        <dbReference type="ARBA" id="ARBA00022525"/>
    </source>
</evidence>
<comment type="similarity">
    <text evidence="1 4">Belongs to the plant dirigent protein family.</text>
</comment>
<dbReference type="InterPro" id="IPR044859">
    <property type="entry name" value="Allene_oxi_cyc_Dirigent"/>
</dbReference>
<organism evidence="5 6">
    <name type="scientific">Rhynchospora tenuis</name>
    <dbReference type="NCBI Taxonomy" id="198213"/>
    <lineage>
        <taxon>Eukaryota</taxon>
        <taxon>Viridiplantae</taxon>
        <taxon>Streptophyta</taxon>
        <taxon>Embryophyta</taxon>
        <taxon>Tracheophyta</taxon>
        <taxon>Spermatophyta</taxon>
        <taxon>Magnoliopsida</taxon>
        <taxon>Liliopsida</taxon>
        <taxon>Poales</taxon>
        <taxon>Cyperaceae</taxon>
        <taxon>Cyperoideae</taxon>
        <taxon>Rhynchosporeae</taxon>
        <taxon>Rhynchospora</taxon>
    </lineage>
</organism>
<dbReference type="Gene3D" id="2.40.480.10">
    <property type="entry name" value="Allene oxide cyclase-like"/>
    <property type="match status" value="1"/>
</dbReference>
<dbReference type="PANTHER" id="PTHR21495">
    <property type="entry name" value="NUCLEOPORIN-RELATED"/>
    <property type="match status" value="1"/>
</dbReference>
<comment type="function">
    <text evidence="4">Dirigent proteins impart stereoselectivity on the phenoxy radical-coupling reaction, yielding optically active lignans from two molecules of coniferyl alcohol in the biosynthesis of lignans, flavonolignans, and alkaloids and thus plays a central role in plant secondary metabolism.</text>
</comment>
<reference evidence="5 6" key="1">
    <citation type="journal article" date="2022" name="Cell">
        <title>Repeat-based holocentromeres influence genome architecture and karyotype evolution.</title>
        <authorList>
            <person name="Hofstatter P.G."/>
            <person name="Thangavel G."/>
            <person name="Lux T."/>
            <person name="Neumann P."/>
            <person name="Vondrak T."/>
            <person name="Novak P."/>
            <person name="Zhang M."/>
            <person name="Costa L."/>
            <person name="Castellani M."/>
            <person name="Scott A."/>
            <person name="Toegelov H."/>
            <person name="Fuchs J."/>
            <person name="Mata-Sucre Y."/>
            <person name="Dias Y."/>
            <person name="Vanzela A.L.L."/>
            <person name="Huettel B."/>
            <person name="Almeida C.C.S."/>
            <person name="Simkova H."/>
            <person name="Souza G."/>
            <person name="Pedrosa-Harand A."/>
            <person name="Macas J."/>
            <person name="Mayer K.F.X."/>
            <person name="Houben A."/>
            <person name="Marques A."/>
        </authorList>
    </citation>
    <scope>NUCLEOTIDE SEQUENCE [LARGE SCALE GENOMIC DNA]</scope>
    <source>
        <strain evidence="5">RhyTen1mFocal</strain>
    </source>
</reference>
<keyword evidence="4" id="KW-0052">Apoplast</keyword>
<accession>A0AAD6A3N2</accession>
<dbReference type="Proteomes" id="UP001210211">
    <property type="component" value="Unassembled WGS sequence"/>
</dbReference>
<protein>
    <recommendedName>
        <fullName evidence="4">Dirigent protein</fullName>
    </recommendedName>
</protein>
<keyword evidence="6" id="KW-1185">Reference proteome</keyword>
<comment type="subunit">
    <text evidence="2 4">Homodimer.</text>
</comment>
<evidence type="ECO:0000313" key="5">
    <source>
        <dbReference type="EMBL" id="KAJ3709040.1"/>
    </source>
</evidence>
<evidence type="ECO:0000256" key="1">
    <source>
        <dbReference type="ARBA" id="ARBA00010746"/>
    </source>
</evidence>
<gene>
    <name evidence="5" type="ORF">LUZ61_012745</name>
</gene>
<evidence type="ECO:0000256" key="4">
    <source>
        <dbReference type="RuleBase" id="RU363099"/>
    </source>
</evidence>
<evidence type="ECO:0000313" key="6">
    <source>
        <dbReference type="Proteomes" id="UP001210211"/>
    </source>
</evidence>
<dbReference type="EMBL" id="JAMRDG010000001">
    <property type="protein sequence ID" value="KAJ3709040.1"/>
    <property type="molecule type" value="Genomic_DNA"/>
</dbReference>
<dbReference type="Pfam" id="PF03018">
    <property type="entry name" value="Dirigent"/>
    <property type="match status" value="1"/>
</dbReference>
<evidence type="ECO:0000256" key="2">
    <source>
        <dbReference type="ARBA" id="ARBA00011738"/>
    </source>
</evidence>
<comment type="subcellular location">
    <subcellularLocation>
        <location evidence="4">Secreted</location>
        <location evidence="4">Extracellular space</location>
        <location evidence="4">Apoplast</location>
    </subcellularLocation>
</comment>
<keyword evidence="3 4" id="KW-0964">Secreted</keyword>
<dbReference type="GO" id="GO:0009699">
    <property type="term" value="P:phenylpropanoid biosynthetic process"/>
    <property type="evidence" value="ECO:0007669"/>
    <property type="project" value="UniProtKB-ARBA"/>
</dbReference>
<name>A0AAD6A3N2_9POAL</name>
<dbReference type="AlphaFoldDB" id="A0AAD6A3N2"/>
<comment type="caution">
    <text evidence="5">The sequence shown here is derived from an EMBL/GenBank/DDBJ whole genome shotgun (WGS) entry which is preliminary data.</text>
</comment>